<comment type="catalytic activity">
    <reaction evidence="9">
        <text>dCMP + ATP = dCDP + ADP</text>
        <dbReference type="Rhea" id="RHEA:25094"/>
        <dbReference type="ChEBI" id="CHEBI:30616"/>
        <dbReference type="ChEBI" id="CHEBI:57566"/>
        <dbReference type="ChEBI" id="CHEBI:58593"/>
        <dbReference type="ChEBI" id="CHEBI:456216"/>
        <dbReference type="EC" id="2.7.4.25"/>
    </reaction>
</comment>
<evidence type="ECO:0000313" key="11">
    <source>
        <dbReference type="EMBL" id="WCO65152.1"/>
    </source>
</evidence>
<dbReference type="Proteomes" id="UP001216390">
    <property type="component" value="Chromosome"/>
</dbReference>
<dbReference type="SUPFAM" id="SSF52540">
    <property type="entry name" value="P-loop containing nucleoside triphosphate hydrolases"/>
    <property type="match status" value="1"/>
</dbReference>
<dbReference type="EC" id="2.7.4.25" evidence="3"/>
<dbReference type="CDD" id="cd02020">
    <property type="entry name" value="CMPK"/>
    <property type="match status" value="1"/>
</dbReference>
<evidence type="ECO:0000256" key="10">
    <source>
        <dbReference type="ARBA" id="ARBA00048478"/>
    </source>
</evidence>
<organism evidence="11 12">
    <name type="scientific">Iamia majanohamensis</name>
    <dbReference type="NCBI Taxonomy" id="467976"/>
    <lineage>
        <taxon>Bacteria</taxon>
        <taxon>Bacillati</taxon>
        <taxon>Actinomycetota</taxon>
        <taxon>Acidimicrobiia</taxon>
        <taxon>Acidimicrobiales</taxon>
        <taxon>Iamiaceae</taxon>
        <taxon>Iamia</taxon>
    </lineage>
</organism>
<evidence type="ECO:0000256" key="6">
    <source>
        <dbReference type="ARBA" id="ARBA00022741"/>
    </source>
</evidence>
<dbReference type="Pfam" id="PF13189">
    <property type="entry name" value="Cytidylate_kin2"/>
    <property type="match status" value="1"/>
</dbReference>
<evidence type="ECO:0000256" key="8">
    <source>
        <dbReference type="ARBA" id="ARBA00022840"/>
    </source>
</evidence>
<gene>
    <name evidence="11" type="ORF">PO878_11650</name>
</gene>
<reference evidence="11" key="1">
    <citation type="submission" date="2023-01" db="EMBL/GenBank/DDBJ databases">
        <title>The diversity of Class Acidimicrobiia in South China Sea sediment environments and the proposal of Iamia marina sp. nov., a novel species of the genus Iamia.</title>
        <authorList>
            <person name="He Y."/>
            <person name="Tian X."/>
        </authorList>
    </citation>
    <scope>NUCLEOTIDE SEQUENCE</scope>
    <source>
        <strain evidence="11">DSM 19957</strain>
    </source>
</reference>
<name>A0AAF0BSE7_9ACTN</name>
<dbReference type="GO" id="GO:0006139">
    <property type="term" value="P:nucleobase-containing compound metabolic process"/>
    <property type="evidence" value="ECO:0007669"/>
    <property type="project" value="InterPro"/>
</dbReference>
<dbReference type="KEGG" id="ima:PO878_11650"/>
<dbReference type="NCBIfam" id="TIGR02173">
    <property type="entry name" value="cyt_kin_arch"/>
    <property type="match status" value="1"/>
</dbReference>
<comment type="catalytic activity">
    <reaction evidence="10">
        <text>CMP + ATP = CDP + ADP</text>
        <dbReference type="Rhea" id="RHEA:11600"/>
        <dbReference type="ChEBI" id="CHEBI:30616"/>
        <dbReference type="ChEBI" id="CHEBI:58069"/>
        <dbReference type="ChEBI" id="CHEBI:60377"/>
        <dbReference type="ChEBI" id="CHEBI:456216"/>
        <dbReference type="EC" id="2.7.4.25"/>
    </reaction>
</comment>
<dbReference type="InterPro" id="IPR027417">
    <property type="entry name" value="P-loop_NTPase"/>
</dbReference>
<evidence type="ECO:0000256" key="1">
    <source>
        <dbReference type="ARBA" id="ARBA00004496"/>
    </source>
</evidence>
<evidence type="ECO:0000256" key="3">
    <source>
        <dbReference type="ARBA" id="ARBA00012906"/>
    </source>
</evidence>
<accession>A0AAF0BSE7</accession>
<dbReference type="Gene3D" id="3.40.50.300">
    <property type="entry name" value="P-loop containing nucleotide triphosphate hydrolases"/>
    <property type="match status" value="1"/>
</dbReference>
<sequence>MLVTISGLPGSGTSTLARRVADALALDHVDGGQVFRAMAAERGLGLAPFGALAEADPRIDEELDARLADRGARGDVVLESRLAGWIARNEGLAALRVWLACDPDERARRVAAREGSDPGRARAENDAREASEAERYRTYYAIDIADMAPYDLVLDSTAADPEALTAAVVAAARA</sequence>
<keyword evidence="5" id="KW-0808">Transferase</keyword>
<comment type="subcellular location">
    <subcellularLocation>
        <location evidence="1">Cytoplasm</location>
    </subcellularLocation>
</comment>
<evidence type="ECO:0000256" key="7">
    <source>
        <dbReference type="ARBA" id="ARBA00022777"/>
    </source>
</evidence>
<keyword evidence="7" id="KW-0418">Kinase</keyword>
<dbReference type="EMBL" id="CP116942">
    <property type="protein sequence ID" value="WCO65152.1"/>
    <property type="molecule type" value="Genomic_DNA"/>
</dbReference>
<dbReference type="InterPro" id="IPR011994">
    <property type="entry name" value="Cytidylate_kinase_dom"/>
</dbReference>
<protein>
    <recommendedName>
        <fullName evidence="3">(d)CMP kinase</fullName>
        <ecNumber evidence="3">2.7.4.25</ecNumber>
    </recommendedName>
</protein>
<evidence type="ECO:0000256" key="9">
    <source>
        <dbReference type="ARBA" id="ARBA00047615"/>
    </source>
</evidence>
<dbReference type="GO" id="GO:0005524">
    <property type="term" value="F:ATP binding"/>
    <property type="evidence" value="ECO:0007669"/>
    <property type="project" value="UniProtKB-KW"/>
</dbReference>
<keyword evidence="6" id="KW-0547">Nucleotide-binding</keyword>
<keyword evidence="12" id="KW-1185">Reference proteome</keyword>
<comment type="similarity">
    <text evidence="2">Belongs to the cytidylate kinase family. Type 2 subfamily.</text>
</comment>
<keyword evidence="8" id="KW-0067">ATP-binding</keyword>
<evidence type="ECO:0000256" key="5">
    <source>
        <dbReference type="ARBA" id="ARBA00022679"/>
    </source>
</evidence>
<evidence type="ECO:0000256" key="4">
    <source>
        <dbReference type="ARBA" id="ARBA00022490"/>
    </source>
</evidence>
<evidence type="ECO:0000313" key="12">
    <source>
        <dbReference type="Proteomes" id="UP001216390"/>
    </source>
</evidence>
<keyword evidence="4" id="KW-0963">Cytoplasm</keyword>
<proteinExistence type="inferred from homology"/>
<dbReference type="RefSeq" id="WP_272734677.1">
    <property type="nucleotide sequence ID" value="NZ_CP116942.1"/>
</dbReference>
<dbReference type="GO" id="GO:0036431">
    <property type="term" value="F:dCMP kinase activity"/>
    <property type="evidence" value="ECO:0007669"/>
    <property type="project" value="InterPro"/>
</dbReference>
<dbReference type="InterPro" id="IPR011892">
    <property type="entry name" value="Cyt_kin_arch"/>
</dbReference>
<dbReference type="AlphaFoldDB" id="A0AAF0BSE7"/>
<evidence type="ECO:0000256" key="2">
    <source>
        <dbReference type="ARBA" id="ARBA00011005"/>
    </source>
</evidence>
<dbReference type="GO" id="GO:0005737">
    <property type="term" value="C:cytoplasm"/>
    <property type="evidence" value="ECO:0007669"/>
    <property type="project" value="UniProtKB-SubCell"/>
</dbReference>